<feature type="transmembrane region" description="Helical" evidence="1">
    <location>
        <begin position="265"/>
        <end position="284"/>
    </location>
</feature>
<reference evidence="3" key="1">
    <citation type="journal article" date="2019" name="Int. J. Syst. Evol. Microbiol.">
        <title>The Global Catalogue of Microorganisms (GCM) 10K type strain sequencing project: providing services to taxonomists for standard genome sequencing and annotation.</title>
        <authorList>
            <consortium name="The Broad Institute Genomics Platform"/>
            <consortium name="The Broad Institute Genome Sequencing Center for Infectious Disease"/>
            <person name="Wu L."/>
            <person name="Ma J."/>
        </authorList>
    </citation>
    <scope>NUCLEOTIDE SEQUENCE [LARGE SCALE GENOMIC DNA]</scope>
    <source>
        <strain evidence="3">CGMCC 1.6960</strain>
    </source>
</reference>
<dbReference type="EMBL" id="BMLM01000002">
    <property type="protein sequence ID" value="GGN88669.1"/>
    <property type="molecule type" value="Genomic_DNA"/>
</dbReference>
<keyword evidence="3" id="KW-1185">Reference proteome</keyword>
<keyword evidence="1" id="KW-1133">Transmembrane helix</keyword>
<feature type="transmembrane region" description="Helical" evidence="1">
    <location>
        <begin position="68"/>
        <end position="89"/>
    </location>
</feature>
<feature type="transmembrane region" description="Helical" evidence="1">
    <location>
        <begin position="236"/>
        <end position="259"/>
    </location>
</feature>
<feature type="transmembrane region" description="Helical" evidence="1">
    <location>
        <begin position="96"/>
        <end position="117"/>
    </location>
</feature>
<feature type="transmembrane region" description="Helical" evidence="1">
    <location>
        <begin position="129"/>
        <end position="150"/>
    </location>
</feature>
<evidence type="ECO:0000313" key="2">
    <source>
        <dbReference type="EMBL" id="GGN88669.1"/>
    </source>
</evidence>
<evidence type="ECO:0008006" key="4">
    <source>
        <dbReference type="Google" id="ProtNLM"/>
    </source>
</evidence>
<sequence length="416" mass="40544">MASQGLRTGEIEAVGGGASAAPAPRGGRIWALLQAAVVAAAFSMLLAGTNAMNPLLPVYRDLLGLDPLVLSLTFVSYVTVLVAVLLLLARPRATRLAAPLLLAALATSIGSDALLWVEQEWSILAGRAVAGVAGGIGTGAAAALVVAAVGAPGRALSATGNLVGAVLGTAWSQAVAGALVADAPRAVALGHAGIVLVLLALAAVVLGVRRRANRAALEDLGGATARLRLDADAARSLGIGAIGWIGLSTATVFGATVFADLGRPVVQAVGPALLLGSSAAAQLASPWLARVAPRASGALVVVAGVAGIVAGALGALDAVALVGFTLVGAGVGVSYRVGLVALTRGTTPARQGALSSLYAAVTYAAAAVGALLVGWIAVDTGLAVAALGALTAIGVAALLAVLWAPRLGDTLEPGRP</sequence>
<proteinExistence type="predicted"/>
<feature type="transmembrane region" description="Helical" evidence="1">
    <location>
        <begin position="296"/>
        <end position="316"/>
    </location>
</feature>
<feature type="transmembrane region" description="Helical" evidence="1">
    <location>
        <begin position="29"/>
        <end position="48"/>
    </location>
</feature>
<feature type="transmembrane region" description="Helical" evidence="1">
    <location>
        <begin position="322"/>
        <end position="342"/>
    </location>
</feature>
<feature type="transmembrane region" description="Helical" evidence="1">
    <location>
        <begin position="354"/>
        <end position="376"/>
    </location>
</feature>
<dbReference type="Gene3D" id="1.20.1250.20">
    <property type="entry name" value="MFS general substrate transporter like domains"/>
    <property type="match status" value="1"/>
</dbReference>
<dbReference type="InterPro" id="IPR036259">
    <property type="entry name" value="MFS_trans_sf"/>
</dbReference>
<accession>A0ABQ2KQT5</accession>
<gene>
    <name evidence="2" type="ORF">GCM10010968_24510</name>
</gene>
<feature type="transmembrane region" description="Helical" evidence="1">
    <location>
        <begin position="187"/>
        <end position="208"/>
    </location>
</feature>
<feature type="transmembrane region" description="Helical" evidence="1">
    <location>
        <begin position="162"/>
        <end position="181"/>
    </location>
</feature>
<dbReference type="Proteomes" id="UP000626982">
    <property type="component" value="Unassembled WGS sequence"/>
</dbReference>
<evidence type="ECO:0000313" key="3">
    <source>
        <dbReference type="Proteomes" id="UP000626982"/>
    </source>
</evidence>
<evidence type="ECO:0000256" key="1">
    <source>
        <dbReference type="SAM" id="Phobius"/>
    </source>
</evidence>
<dbReference type="SUPFAM" id="SSF103473">
    <property type="entry name" value="MFS general substrate transporter"/>
    <property type="match status" value="1"/>
</dbReference>
<organism evidence="2 3">
    <name type="scientific">Agrococcus terreus</name>
    <dbReference type="NCBI Taxonomy" id="574649"/>
    <lineage>
        <taxon>Bacteria</taxon>
        <taxon>Bacillati</taxon>
        <taxon>Actinomycetota</taxon>
        <taxon>Actinomycetes</taxon>
        <taxon>Micrococcales</taxon>
        <taxon>Microbacteriaceae</taxon>
        <taxon>Agrococcus</taxon>
    </lineage>
</organism>
<keyword evidence="1" id="KW-0472">Membrane</keyword>
<name>A0ABQ2KQT5_9MICO</name>
<keyword evidence="1" id="KW-0812">Transmembrane</keyword>
<protein>
    <recommendedName>
        <fullName evidence="4">Major Facilitator Superfamily protein</fullName>
    </recommendedName>
</protein>
<comment type="caution">
    <text evidence="2">The sequence shown here is derived from an EMBL/GenBank/DDBJ whole genome shotgun (WGS) entry which is preliminary data.</text>
</comment>
<feature type="transmembrane region" description="Helical" evidence="1">
    <location>
        <begin position="382"/>
        <end position="405"/>
    </location>
</feature>
<dbReference type="RefSeq" id="WP_188718585.1">
    <property type="nucleotide sequence ID" value="NZ_BAABBD010000003.1"/>
</dbReference>